<evidence type="ECO:0000313" key="5">
    <source>
        <dbReference type="Proteomes" id="UP000028511"/>
    </source>
</evidence>
<evidence type="ECO:0000256" key="1">
    <source>
        <dbReference type="ARBA" id="ARBA00022729"/>
    </source>
</evidence>
<evidence type="ECO:0000256" key="2">
    <source>
        <dbReference type="HAMAP-Rule" id="MF_01581"/>
    </source>
</evidence>
<comment type="similarity">
    <text evidence="2">Belongs to the UPF0482 family.</text>
</comment>
<keyword evidence="1 2" id="KW-0732">Signal</keyword>
<dbReference type="HAMAP" id="MF_01581">
    <property type="entry name" value="UPF0482"/>
    <property type="match status" value="1"/>
</dbReference>
<gene>
    <name evidence="4" type="ORF">XBP1_2830020</name>
</gene>
<dbReference type="NCBIfam" id="NF010180">
    <property type="entry name" value="PRK13659.1"/>
    <property type="match status" value="1"/>
</dbReference>
<feature type="chain" id="PRO_5008981592" description="UPF0482 protein XBP1_2830020" evidence="2">
    <location>
        <begin position="30"/>
        <end position="120"/>
    </location>
</feature>
<dbReference type="AlphaFoldDB" id="A0A077N6I9"/>
<protein>
    <recommendedName>
        <fullName evidence="2">UPF0482 protein XBP1_2830020</fullName>
    </recommendedName>
</protein>
<accession>A0A077N6I9</accession>
<feature type="region of interest" description="Disordered" evidence="3">
    <location>
        <begin position="43"/>
        <end position="69"/>
    </location>
</feature>
<name>A0A077N6I9_XENBV</name>
<dbReference type="HOGENOM" id="CLU_167574_0_0_6"/>
<organism evidence="4 5">
    <name type="scientific">Xenorhabdus bovienii str. puntauvense</name>
    <dbReference type="NCBI Taxonomy" id="1398201"/>
    <lineage>
        <taxon>Bacteria</taxon>
        <taxon>Pseudomonadati</taxon>
        <taxon>Pseudomonadota</taxon>
        <taxon>Gammaproteobacteria</taxon>
        <taxon>Enterobacterales</taxon>
        <taxon>Morganellaceae</taxon>
        <taxon>Xenorhabdus</taxon>
    </lineage>
</organism>
<feature type="compositionally biased region" description="Basic and acidic residues" evidence="3">
    <location>
        <begin position="52"/>
        <end position="61"/>
    </location>
</feature>
<dbReference type="Pfam" id="PF06932">
    <property type="entry name" value="DUF1283"/>
    <property type="match status" value="1"/>
</dbReference>
<dbReference type="RefSeq" id="WP_038218391.1">
    <property type="nucleotide sequence ID" value="NZ_CAWLWN010000239.1"/>
</dbReference>
<comment type="caution">
    <text evidence="4">The sequence shown here is derived from an EMBL/GenBank/DDBJ whole genome shotgun (WGS) entry which is preliminary data.</text>
</comment>
<reference evidence="4" key="1">
    <citation type="submission" date="2013-07" db="EMBL/GenBank/DDBJ databases">
        <title>Sub-species coevolution in mutualistic symbiosis.</title>
        <authorList>
            <person name="Murfin K."/>
            <person name="Klassen J."/>
            <person name="Lee M."/>
            <person name="Forst S."/>
            <person name="Stock P."/>
            <person name="Goodrich-Blair H."/>
        </authorList>
    </citation>
    <scope>NUCLEOTIDE SEQUENCE [LARGE SCALE GENOMIC DNA]</scope>
    <source>
        <strain evidence="4">Puntauvense</strain>
    </source>
</reference>
<sequence length="120" mass="13514" precursor="true">MNVHNSLIAKTVSVIALLLPLLWQTPAFSAPCTSSSTCVTINGGGENSMSKEMARQQKEEWNEQGSLRKKINKREEKQFDKYEVDVDNRDACLKSTNVNAYWEPNTKRCLDLNTGLPIKP</sequence>
<evidence type="ECO:0000313" key="4">
    <source>
        <dbReference type="EMBL" id="CDG97861.1"/>
    </source>
</evidence>
<evidence type="ECO:0000256" key="3">
    <source>
        <dbReference type="SAM" id="MobiDB-lite"/>
    </source>
</evidence>
<dbReference type="Proteomes" id="UP000028511">
    <property type="component" value="Unassembled WGS sequence"/>
</dbReference>
<dbReference type="InterPro" id="IPR009700">
    <property type="entry name" value="DUF1283"/>
</dbReference>
<dbReference type="EMBL" id="CBSW010000205">
    <property type="protein sequence ID" value="CDG97861.1"/>
    <property type="molecule type" value="Genomic_DNA"/>
</dbReference>
<proteinExistence type="inferred from homology"/>
<feature type="signal peptide" evidence="2">
    <location>
        <begin position="1"/>
        <end position="29"/>
    </location>
</feature>